<gene>
    <name evidence="1" type="primary">WBGene00116030</name>
</gene>
<accession>A0A8R1UG03</accession>
<evidence type="ECO:0000313" key="2">
    <source>
        <dbReference type="Proteomes" id="UP000005239"/>
    </source>
</evidence>
<protein>
    <submittedName>
        <fullName evidence="1">Uncharacterized protein</fullName>
    </submittedName>
</protein>
<accession>A0A2A6C5Y4</accession>
<evidence type="ECO:0000313" key="1">
    <source>
        <dbReference type="EnsemblMetazoa" id="PPA26476.1"/>
    </source>
</evidence>
<reference evidence="2" key="1">
    <citation type="journal article" date="2008" name="Nat. Genet.">
        <title>The Pristionchus pacificus genome provides a unique perspective on nematode lifestyle and parasitism.</title>
        <authorList>
            <person name="Dieterich C."/>
            <person name="Clifton S.W."/>
            <person name="Schuster L.N."/>
            <person name="Chinwalla A."/>
            <person name="Delehaunty K."/>
            <person name="Dinkelacker I."/>
            <person name="Fulton L."/>
            <person name="Fulton R."/>
            <person name="Godfrey J."/>
            <person name="Minx P."/>
            <person name="Mitreva M."/>
            <person name="Roeseler W."/>
            <person name="Tian H."/>
            <person name="Witte H."/>
            <person name="Yang S.P."/>
            <person name="Wilson R.K."/>
            <person name="Sommer R.J."/>
        </authorList>
    </citation>
    <scope>NUCLEOTIDE SEQUENCE [LARGE SCALE GENOMIC DNA]</scope>
    <source>
        <strain evidence="2">PS312</strain>
    </source>
</reference>
<keyword evidence="2" id="KW-1185">Reference proteome</keyword>
<dbReference type="Proteomes" id="UP000005239">
    <property type="component" value="Unassembled WGS sequence"/>
</dbReference>
<name>A0A2A6C5Y4_PRIPA</name>
<sequence>MTVVWKNLFNKEADKLERSNDDNKSDFSITIFTDDLADTIQLLNIVLCVLAMKRLNLIEHPEFASRDFLPSFVIAEQWLWVVAPVILICAIEYFHRLESRRESFSLMQKSIETTKKVEQVELMEEGMERAIRTFAHERKIMMTLFSSIHISWYTILNAYLIVADYLSVMNEYSVLTCYFPSSKDYFLWKTCLLFTTVNLPDVNIDDQNLVLHFEEEIASKLEQLKPLFRRTTIGKLRIIRGSTNIIRMFADVLEGAHLNHLESSNCYSDNDQKLWLDFLRRLSGITTFSCNIRGFSRQNLSWLISIADVVEKMKLRGFENSSISTILSVMSVLMRKKCLQLEICTQYYRDISTVEIEKIIKRLNFIGKQCALRILFEDTNLDGQIIGCYCVQRDLDYEMSITHLEINGMVI</sequence>
<dbReference type="AlphaFoldDB" id="A0A2A6C5Y4"/>
<dbReference type="EnsemblMetazoa" id="PPA26476.1">
    <property type="protein sequence ID" value="PPA26476.1"/>
    <property type="gene ID" value="WBGene00116030"/>
</dbReference>
<reference evidence="1" key="2">
    <citation type="submission" date="2022-06" db="UniProtKB">
        <authorList>
            <consortium name="EnsemblMetazoa"/>
        </authorList>
    </citation>
    <scope>IDENTIFICATION</scope>
    <source>
        <strain evidence="1">PS312</strain>
    </source>
</reference>
<organism evidence="1 2">
    <name type="scientific">Pristionchus pacificus</name>
    <name type="common">Parasitic nematode worm</name>
    <dbReference type="NCBI Taxonomy" id="54126"/>
    <lineage>
        <taxon>Eukaryota</taxon>
        <taxon>Metazoa</taxon>
        <taxon>Ecdysozoa</taxon>
        <taxon>Nematoda</taxon>
        <taxon>Chromadorea</taxon>
        <taxon>Rhabditida</taxon>
        <taxon>Rhabditina</taxon>
        <taxon>Diplogasteromorpha</taxon>
        <taxon>Diplogasteroidea</taxon>
        <taxon>Neodiplogasteridae</taxon>
        <taxon>Pristionchus</taxon>
    </lineage>
</organism>
<proteinExistence type="predicted"/>